<dbReference type="InterPro" id="IPR028005">
    <property type="entry name" value="AcTrfase_ESCO_Znf_dom"/>
</dbReference>
<dbReference type="RefSeq" id="WP_149433876.1">
    <property type="nucleotide sequence ID" value="NZ_VTPX01000001.1"/>
</dbReference>
<dbReference type="AlphaFoldDB" id="A0A640WJC5"/>
<name>A0A640WJC5_9GAMM</name>
<evidence type="ECO:0000259" key="1">
    <source>
        <dbReference type="Pfam" id="PF13878"/>
    </source>
</evidence>
<reference evidence="2 3" key="1">
    <citation type="submission" date="2019-08" db="EMBL/GenBank/DDBJ databases">
        <title>Bioinformatics analysis of the strain L3 and L5.</title>
        <authorList>
            <person name="Li X."/>
        </authorList>
    </citation>
    <scope>NUCLEOTIDE SEQUENCE [LARGE SCALE GENOMIC DNA]</scope>
    <source>
        <strain evidence="2 3">L3</strain>
    </source>
</reference>
<organism evidence="2 3">
    <name type="scientific">Salinicola corii</name>
    <dbReference type="NCBI Taxonomy" id="2606937"/>
    <lineage>
        <taxon>Bacteria</taxon>
        <taxon>Pseudomonadati</taxon>
        <taxon>Pseudomonadota</taxon>
        <taxon>Gammaproteobacteria</taxon>
        <taxon>Oceanospirillales</taxon>
        <taxon>Halomonadaceae</taxon>
        <taxon>Salinicola</taxon>
    </lineage>
</organism>
<evidence type="ECO:0000313" key="3">
    <source>
        <dbReference type="Proteomes" id="UP000466024"/>
    </source>
</evidence>
<feature type="domain" description="N-acetyltransferase ESCO zinc-finger" evidence="1">
    <location>
        <begin position="71"/>
        <end position="101"/>
    </location>
</feature>
<proteinExistence type="predicted"/>
<sequence>MPTFTSTSEVYAYIEQIKSQARKSSKDTPTMSYMQHLDAAAFQIARMSSYHSINSTYRNLIDGLAEADPYSYGVARCSLCSMTFSTDSRDDVKEHRRVHRNLDALAVDRGIVPDNHQERERKKSIAWSEMTGENSEAEMARWEVIAKAWFDRSVFSAARAGYSKKHPSLDRFVAMLVDDGIHPRCNCIGLLKAKYGSVKGPVSIKSSYWRPGS</sequence>
<comment type="caution">
    <text evidence="2">The sequence shown here is derived from an EMBL/GenBank/DDBJ whole genome shotgun (WGS) entry which is preliminary data.</text>
</comment>
<dbReference type="EMBL" id="VTPX01000001">
    <property type="protein sequence ID" value="KAA0020756.1"/>
    <property type="molecule type" value="Genomic_DNA"/>
</dbReference>
<protein>
    <recommendedName>
        <fullName evidence="1">N-acetyltransferase ESCO zinc-finger domain-containing protein</fullName>
    </recommendedName>
</protein>
<dbReference type="Proteomes" id="UP000466024">
    <property type="component" value="Unassembled WGS sequence"/>
</dbReference>
<dbReference type="Pfam" id="PF13878">
    <property type="entry name" value="zf-C2H2_3"/>
    <property type="match status" value="1"/>
</dbReference>
<accession>A0A640WJC5</accession>
<evidence type="ECO:0000313" key="2">
    <source>
        <dbReference type="EMBL" id="KAA0020756.1"/>
    </source>
</evidence>
<keyword evidence="3" id="KW-1185">Reference proteome</keyword>
<gene>
    <name evidence="2" type="ORF">F0A16_02915</name>
</gene>